<reference evidence="2" key="1">
    <citation type="submission" date="2021-03" db="EMBL/GenBank/DDBJ databases">
        <title>Draft genome sequence of rust myrtle Austropuccinia psidii MF-1, a brazilian biotype.</title>
        <authorList>
            <person name="Quecine M.C."/>
            <person name="Pachon D.M.R."/>
            <person name="Bonatelli M.L."/>
            <person name="Correr F.H."/>
            <person name="Franceschini L.M."/>
            <person name="Leite T.F."/>
            <person name="Margarido G.R.A."/>
            <person name="Almeida C.A."/>
            <person name="Ferrarezi J.A."/>
            <person name="Labate C.A."/>
        </authorList>
    </citation>
    <scope>NUCLEOTIDE SEQUENCE</scope>
    <source>
        <strain evidence="2">MF-1</strain>
    </source>
</reference>
<evidence type="ECO:0000313" key="2">
    <source>
        <dbReference type="EMBL" id="MBW0479055.1"/>
    </source>
</evidence>
<protein>
    <submittedName>
        <fullName evidence="2">Uncharacterized protein</fullName>
    </submittedName>
</protein>
<keyword evidence="3" id="KW-1185">Reference proteome</keyword>
<evidence type="ECO:0000256" key="1">
    <source>
        <dbReference type="SAM" id="MobiDB-lite"/>
    </source>
</evidence>
<dbReference type="AlphaFoldDB" id="A0A9Q3CAG3"/>
<sequence>MPVKHSPPAKNTRSQRHQPVLAPTGRSPLDCTPSVAQLSANLDGGPPMEGKISRARSRLGEAEDEEEYSEETEVETTLAGDCEAFEAPNIAPCNQPLVSQAEPNFLKMMEQMTQFVGQLTQTVALKGNFKSPSIQDSINEGT</sequence>
<name>A0A9Q3CAG3_9BASI</name>
<feature type="region of interest" description="Disordered" evidence="1">
    <location>
        <begin position="1"/>
        <end position="73"/>
    </location>
</feature>
<gene>
    <name evidence="2" type="ORF">O181_018770</name>
</gene>
<dbReference type="Proteomes" id="UP000765509">
    <property type="component" value="Unassembled WGS sequence"/>
</dbReference>
<comment type="caution">
    <text evidence="2">The sequence shown here is derived from an EMBL/GenBank/DDBJ whole genome shotgun (WGS) entry which is preliminary data.</text>
</comment>
<proteinExistence type="predicted"/>
<accession>A0A9Q3CAG3</accession>
<evidence type="ECO:0000313" key="3">
    <source>
        <dbReference type="Proteomes" id="UP000765509"/>
    </source>
</evidence>
<dbReference type="EMBL" id="AVOT02005435">
    <property type="protein sequence ID" value="MBW0479055.1"/>
    <property type="molecule type" value="Genomic_DNA"/>
</dbReference>
<organism evidence="2 3">
    <name type="scientific">Austropuccinia psidii MF-1</name>
    <dbReference type="NCBI Taxonomy" id="1389203"/>
    <lineage>
        <taxon>Eukaryota</taxon>
        <taxon>Fungi</taxon>
        <taxon>Dikarya</taxon>
        <taxon>Basidiomycota</taxon>
        <taxon>Pucciniomycotina</taxon>
        <taxon>Pucciniomycetes</taxon>
        <taxon>Pucciniales</taxon>
        <taxon>Sphaerophragmiaceae</taxon>
        <taxon>Austropuccinia</taxon>
    </lineage>
</organism>
<feature type="compositionally biased region" description="Acidic residues" evidence="1">
    <location>
        <begin position="62"/>
        <end position="73"/>
    </location>
</feature>